<gene>
    <name evidence="2" type="ORF">L833_1452</name>
</gene>
<feature type="region of interest" description="Disordered" evidence="1">
    <location>
        <begin position="1"/>
        <end position="23"/>
    </location>
</feature>
<feature type="region of interest" description="Disordered" evidence="1">
    <location>
        <begin position="280"/>
        <end position="305"/>
    </location>
</feature>
<feature type="region of interest" description="Disordered" evidence="1">
    <location>
        <begin position="74"/>
        <end position="242"/>
    </location>
</feature>
<feature type="compositionally biased region" description="Low complexity" evidence="1">
    <location>
        <begin position="142"/>
        <end position="160"/>
    </location>
</feature>
<feature type="compositionally biased region" description="Polar residues" evidence="1">
    <location>
        <begin position="124"/>
        <end position="141"/>
    </location>
</feature>
<evidence type="ECO:0000313" key="2">
    <source>
        <dbReference type="EMBL" id="ESV64073.1"/>
    </source>
</evidence>
<evidence type="ECO:0000256" key="1">
    <source>
        <dbReference type="SAM" id="MobiDB-lite"/>
    </source>
</evidence>
<feature type="compositionally biased region" description="Gly residues" evidence="1">
    <location>
        <begin position="94"/>
        <end position="109"/>
    </location>
</feature>
<evidence type="ECO:0000313" key="3">
    <source>
        <dbReference type="Proteomes" id="UP000018502"/>
    </source>
</evidence>
<name>A0A829MJP1_9MYCO</name>
<protein>
    <submittedName>
        <fullName evidence="2">Uncharacterized protein</fullName>
    </submittedName>
</protein>
<proteinExistence type="predicted"/>
<feature type="compositionally biased region" description="Polar residues" evidence="1">
    <location>
        <begin position="172"/>
        <end position="195"/>
    </location>
</feature>
<comment type="caution">
    <text evidence="2">The sequence shown here is derived from an EMBL/GenBank/DDBJ whole genome shotgun (WGS) entry which is preliminary data.</text>
</comment>
<reference evidence="2 3" key="1">
    <citation type="journal article" date="2014" name="Emerg. Infect. Dis.">
        <title>High-level Relatedness among Mycobacterium abscessus subsp. massiliense Strains from Widely Separated Outbreaks.</title>
        <authorList>
            <person name="Tettelin H."/>
            <person name="Davidson R.M."/>
            <person name="Agrawal S."/>
            <person name="Aitken M.L."/>
            <person name="Shallom S."/>
            <person name="Hasan N.A."/>
            <person name="Strong M."/>
            <person name="Nogueira de Moura V.C."/>
            <person name="De Groote M.A."/>
            <person name="Duarte R.S."/>
            <person name="Hine E."/>
            <person name="Parankush S."/>
            <person name="Su Q."/>
            <person name="Daugherty S.C."/>
            <person name="Fraser C.M."/>
            <person name="Brown-Elliott B.A."/>
            <person name="Wallace R.J.Jr."/>
            <person name="Holland S.M."/>
            <person name="Sampaio E.P."/>
            <person name="Olivier K.N."/>
            <person name="Jackson M."/>
            <person name="Zelazny A.M."/>
        </authorList>
    </citation>
    <scope>NUCLEOTIDE SEQUENCE [LARGE SCALE GENOMIC DNA]</scope>
    <source>
        <strain evidence="2 3">MAB_091912_2446</strain>
    </source>
</reference>
<accession>A0A829MJP1</accession>
<dbReference type="AlphaFoldDB" id="A0A829MJP1"/>
<dbReference type="EMBL" id="AYTF01000001">
    <property type="protein sequence ID" value="ESV64073.1"/>
    <property type="molecule type" value="Genomic_DNA"/>
</dbReference>
<sequence>MRLRRKGLDNSGPRSAKRPLLNSRLCRHLHQERSTLPMESGDRQSTTIALRRAAAILAVAALAVGGAKVVSVSSASGSGFSTVQTAAADPTGPTGPGGEGMTGPPGGGSQFVPPSMPSMPDYQGGNQPPLDQNNGISIYNTGAQGVPQQSGQASSPQQGQNADGSWQRAANGEQQPIQYSTPPQYTGAQSIPNTAPQQSPQRGSQGGNNSQEGNQNQQQNQGPSHTRQPDTDDQQDSQIQRQCQLAAQQLGIPEDQFVTIPVGVGGSLARQPGRHWEAPLSCCGDDAQELPADQPKPSDQNQQCAPEQMRLKVDQLDDIDGWPDMLRTFNDGLTVAKEPLEALTGDPGGEIDPAPMRLAVTRGEDITNRVIRRLDEEDQWDVADTPEDLVPHTDKNRRIIVTSTIPGSGDLNSGLVIGQVTSGASGFANHGSILYQDTGSGQLQELVRLPAVVGDLNRTLISTTAYMTDRSTVTIVGAFGGQEHMWQVPIDDLKEGLFNLDRMSNYDKGTFVDQGLGQSTLTRVKLPDGELAWILYETNSQELQGGRRGMTTRIATGDVRNLLGKQRSAIEFPVNDIHGNPVDDTQGGKYPGGGRYYSADQAPIDSSGRLSVFTSRFEGPDYGITELRGSLQCP</sequence>
<organism evidence="2 3">
    <name type="scientific">Mycobacteroides abscessus MAB_091912_2446</name>
    <dbReference type="NCBI Taxonomy" id="1335414"/>
    <lineage>
        <taxon>Bacteria</taxon>
        <taxon>Bacillati</taxon>
        <taxon>Actinomycetota</taxon>
        <taxon>Actinomycetes</taxon>
        <taxon>Mycobacteriales</taxon>
        <taxon>Mycobacteriaceae</taxon>
        <taxon>Mycobacteroides</taxon>
        <taxon>Mycobacteroides abscessus</taxon>
    </lineage>
</organism>
<feature type="compositionally biased region" description="Low complexity" evidence="1">
    <location>
        <begin position="196"/>
        <end position="224"/>
    </location>
</feature>
<dbReference type="Proteomes" id="UP000018502">
    <property type="component" value="Unassembled WGS sequence"/>
</dbReference>